<evidence type="ECO:0000313" key="2">
    <source>
        <dbReference type="EMBL" id="WDM72859.1"/>
    </source>
</evidence>
<gene>
    <name evidence="2" type="ORF">K6978_06940</name>
</gene>
<dbReference type="RefSeq" id="WP_274397036.1">
    <property type="nucleotide sequence ID" value="NZ_CP082213.1"/>
</dbReference>
<organism evidence="2 3">
    <name type="scientific">Xanthomonas cucurbitae</name>
    <dbReference type="NCBI Taxonomy" id="56453"/>
    <lineage>
        <taxon>Bacteria</taxon>
        <taxon>Pseudomonadati</taxon>
        <taxon>Pseudomonadota</taxon>
        <taxon>Gammaproteobacteria</taxon>
        <taxon>Lysobacterales</taxon>
        <taxon>Lysobacteraceae</taxon>
        <taxon>Xanthomonas</taxon>
    </lineage>
</organism>
<sequence>MNKNSENIDTNSAATPPVDDDELHFRDEVLTHCVEEFLKKGFGLDPHLEQALDGYRAGRYDMPALQREIMRPYLH</sequence>
<evidence type="ECO:0000313" key="3">
    <source>
        <dbReference type="Proteomes" id="UP001214201"/>
    </source>
</evidence>
<reference evidence="2 3" key="1">
    <citation type="submission" date="2021-08" db="EMBL/GenBank/DDBJ databases">
        <title>Genome sequences of Xanthomonas cucurbitae isolates from 5 Midwestern US states.</title>
        <authorList>
            <person name="Hind S.R."/>
        </authorList>
    </citation>
    <scope>NUCLEOTIDE SEQUENCE [LARGE SCALE GENOMIC DNA]</scope>
    <source>
        <strain evidence="2 3">OH_261</strain>
    </source>
</reference>
<proteinExistence type="predicted"/>
<accession>A0ABY7YG26</accession>
<dbReference type="Proteomes" id="UP001214201">
    <property type="component" value="Chromosome"/>
</dbReference>
<keyword evidence="3" id="KW-1185">Reference proteome</keyword>
<feature type="region of interest" description="Disordered" evidence="1">
    <location>
        <begin position="1"/>
        <end position="22"/>
    </location>
</feature>
<feature type="compositionally biased region" description="Polar residues" evidence="1">
    <location>
        <begin position="1"/>
        <end position="14"/>
    </location>
</feature>
<dbReference type="EMBL" id="CP082214">
    <property type="protein sequence ID" value="WDM72859.1"/>
    <property type="molecule type" value="Genomic_DNA"/>
</dbReference>
<name>A0ABY7YG26_9XANT</name>
<evidence type="ECO:0000256" key="1">
    <source>
        <dbReference type="SAM" id="MobiDB-lite"/>
    </source>
</evidence>
<protein>
    <submittedName>
        <fullName evidence="2">Uncharacterized protein</fullName>
    </submittedName>
</protein>